<dbReference type="SUPFAM" id="SSF51735">
    <property type="entry name" value="NAD(P)-binding Rossmann-fold domains"/>
    <property type="match status" value="1"/>
</dbReference>
<dbReference type="InterPro" id="IPR020904">
    <property type="entry name" value="Sc_DH/Rdtase_CS"/>
</dbReference>
<evidence type="ECO:0000256" key="1">
    <source>
        <dbReference type="ARBA" id="ARBA00006484"/>
    </source>
</evidence>
<protein>
    <submittedName>
        <fullName evidence="4">Uncharacterized protein</fullName>
    </submittedName>
</protein>
<dbReference type="EMBL" id="JALLPJ020000190">
    <property type="protein sequence ID" value="KAL3799347.1"/>
    <property type="molecule type" value="Genomic_DNA"/>
</dbReference>
<evidence type="ECO:0000256" key="2">
    <source>
        <dbReference type="ARBA" id="ARBA00023002"/>
    </source>
</evidence>
<accession>A0ABD3QG82</accession>
<dbReference type="Gene3D" id="3.40.50.720">
    <property type="entry name" value="NAD(P)-binding Rossmann-like Domain"/>
    <property type="match status" value="1"/>
</dbReference>
<dbReference type="PRINTS" id="PR00081">
    <property type="entry name" value="GDHRDH"/>
</dbReference>
<reference evidence="4 5" key="1">
    <citation type="submission" date="2024-10" db="EMBL/GenBank/DDBJ databases">
        <title>Updated reference genomes for cyclostephanoid diatoms.</title>
        <authorList>
            <person name="Roberts W.R."/>
            <person name="Alverson A.J."/>
        </authorList>
    </citation>
    <scope>NUCLEOTIDE SEQUENCE [LARGE SCALE GENOMIC DNA]</scope>
    <source>
        <strain evidence="4 5">AJA010-31</strain>
    </source>
</reference>
<evidence type="ECO:0000256" key="3">
    <source>
        <dbReference type="SAM" id="SignalP"/>
    </source>
</evidence>
<evidence type="ECO:0000313" key="5">
    <source>
        <dbReference type="Proteomes" id="UP001530400"/>
    </source>
</evidence>
<comment type="similarity">
    <text evidence="1">Belongs to the short-chain dehydrogenases/reductases (SDR) family.</text>
</comment>
<feature type="chain" id="PRO_5044887731" evidence="3">
    <location>
        <begin position="21"/>
        <end position="429"/>
    </location>
</feature>
<dbReference type="AlphaFoldDB" id="A0ABD3QG82"/>
<dbReference type="PANTHER" id="PTHR24320:SF148">
    <property type="entry name" value="NAD(P)-BINDING ROSSMANN-FOLD SUPERFAMILY PROTEIN"/>
    <property type="match status" value="1"/>
</dbReference>
<dbReference type="Proteomes" id="UP001530400">
    <property type="component" value="Unassembled WGS sequence"/>
</dbReference>
<gene>
    <name evidence="4" type="ORF">ACHAWO_008458</name>
</gene>
<dbReference type="Pfam" id="PF00106">
    <property type="entry name" value="adh_short"/>
    <property type="match status" value="1"/>
</dbReference>
<dbReference type="InterPro" id="IPR036291">
    <property type="entry name" value="NAD(P)-bd_dom_sf"/>
</dbReference>
<feature type="signal peptide" evidence="3">
    <location>
        <begin position="1"/>
        <end position="20"/>
    </location>
</feature>
<keyword evidence="3" id="KW-0732">Signal</keyword>
<dbReference type="PANTHER" id="PTHR24320">
    <property type="entry name" value="RETINOL DEHYDROGENASE"/>
    <property type="match status" value="1"/>
</dbReference>
<sequence>MYRRAILSFLFALGTASAFAVPTSDNLSRSAEGYESLDAQSVDELDTNGQADLTLFMQSNSRSSVIAQKRMNNNTLRWFVRGVIGELYHNIFLRQFNRLRGIRQDNQTCRQQCKNEIAIVTGATGGIGSHMAHELAIRGYDVIVAARDDTRGKQLVNEIKERLADIPACKSNAVASEALPDILFVEYHADNPQSALDLASAVKDLNRQVTVLINNAGIMGKSKQLTMKVNLLGPVLLTLALLPLMENSPKDMTVINVGSSAHLRATHVIDEDITLKKGETYINALPNTEDRDLSTYSQSKLALMQFSTLLRYTMSKRDSEIPIIFDAHPGLVWTPLLRNHIGDKATNILHKTGLANLIYKTPLEGAQAIVAAVDYSLEGPRKEQIYFENGQPGGFATHESRDHLAALKLWNQVIQPAVKEWVKIPDELV</sequence>
<organism evidence="4 5">
    <name type="scientific">Cyclotella atomus</name>
    <dbReference type="NCBI Taxonomy" id="382360"/>
    <lineage>
        <taxon>Eukaryota</taxon>
        <taxon>Sar</taxon>
        <taxon>Stramenopiles</taxon>
        <taxon>Ochrophyta</taxon>
        <taxon>Bacillariophyta</taxon>
        <taxon>Coscinodiscophyceae</taxon>
        <taxon>Thalassiosirophycidae</taxon>
        <taxon>Stephanodiscales</taxon>
        <taxon>Stephanodiscaceae</taxon>
        <taxon>Cyclotella</taxon>
    </lineage>
</organism>
<comment type="caution">
    <text evidence="4">The sequence shown here is derived from an EMBL/GenBank/DDBJ whole genome shotgun (WGS) entry which is preliminary data.</text>
</comment>
<proteinExistence type="inferred from homology"/>
<evidence type="ECO:0000313" key="4">
    <source>
        <dbReference type="EMBL" id="KAL3799347.1"/>
    </source>
</evidence>
<dbReference type="PROSITE" id="PS00061">
    <property type="entry name" value="ADH_SHORT"/>
    <property type="match status" value="1"/>
</dbReference>
<name>A0ABD3QG82_9STRA</name>
<dbReference type="GO" id="GO:0016491">
    <property type="term" value="F:oxidoreductase activity"/>
    <property type="evidence" value="ECO:0007669"/>
    <property type="project" value="UniProtKB-KW"/>
</dbReference>
<dbReference type="InterPro" id="IPR002347">
    <property type="entry name" value="SDR_fam"/>
</dbReference>
<keyword evidence="2" id="KW-0560">Oxidoreductase</keyword>
<keyword evidence="5" id="KW-1185">Reference proteome</keyword>